<dbReference type="EMBL" id="JAINDJ010000005">
    <property type="protein sequence ID" value="KAG9447807.1"/>
    <property type="molecule type" value="Genomic_DNA"/>
</dbReference>
<evidence type="ECO:0008006" key="3">
    <source>
        <dbReference type="Google" id="ProtNLM"/>
    </source>
</evidence>
<dbReference type="Proteomes" id="UP000825729">
    <property type="component" value="Unassembled WGS sequence"/>
</dbReference>
<dbReference type="GO" id="GO:0005739">
    <property type="term" value="C:mitochondrion"/>
    <property type="evidence" value="ECO:0007669"/>
    <property type="project" value="TreeGrafter"/>
</dbReference>
<dbReference type="PANTHER" id="PTHR33156">
    <property type="entry name" value="OS02G0230000 PROTEIN"/>
    <property type="match status" value="1"/>
</dbReference>
<comment type="caution">
    <text evidence="1">The sequence shown here is derived from an EMBL/GenBank/DDBJ whole genome shotgun (WGS) entry which is preliminary data.</text>
</comment>
<sequence>MAFAASCARSVFRSSSFRNAATKVATEAKAARSPFRISGQKPPSPRFFRSPVEMSCCVESLLPYHTATASSLMTSMLSVSRRSYGWLSEGQDETR</sequence>
<dbReference type="InterPro" id="IPR043459">
    <property type="entry name" value="NFD6/NOXY2-like"/>
</dbReference>
<gene>
    <name evidence="1" type="ORF">H6P81_013935</name>
</gene>
<proteinExistence type="predicted"/>
<name>A0AAV7EJQ6_ARIFI</name>
<dbReference type="PANTHER" id="PTHR33156:SF59">
    <property type="entry name" value="PROTEIN NUCLEAR FUSION DEFECTIVE 6, CHLOROPLASTIC_MITOCHONDRIAL-LIKE"/>
    <property type="match status" value="1"/>
</dbReference>
<organism evidence="1 2">
    <name type="scientific">Aristolochia fimbriata</name>
    <name type="common">White veined hardy Dutchman's pipe vine</name>
    <dbReference type="NCBI Taxonomy" id="158543"/>
    <lineage>
        <taxon>Eukaryota</taxon>
        <taxon>Viridiplantae</taxon>
        <taxon>Streptophyta</taxon>
        <taxon>Embryophyta</taxon>
        <taxon>Tracheophyta</taxon>
        <taxon>Spermatophyta</taxon>
        <taxon>Magnoliopsida</taxon>
        <taxon>Magnoliidae</taxon>
        <taxon>Piperales</taxon>
        <taxon>Aristolochiaceae</taxon>
        <taxon>Aristolochia</taxon>
    </lineage>
</organism>
<dbReference type="AlphaFoldDB" id="A0AAV7EJQ6"/>
<protein>
    <recommendedName>
        <fullName evidence="3">Protein NUCLEAR FUSION DEFECTIVE 6, chloroplastic/mitochondrial-like</fullName>
    </recommendedName>
</protein>
<reference evidence="1 2" key="1">
    <citation type="submission" date="2021-07" db="EMBL/GenBank/DDBJ databases">
        <title>The Aristolochia fimbriata genome: insights into angiosperm evolution, floral development and chemical biosynthesis.</title>
        <authorList>
            <person name="Jiao Y."/>
        </authorList>
    </citation>
    <scope>NUCLEOTIDE SEQUENCE [LARGE SCALE GENOMIC DNA]</scope>
    <source>
        <strain evidence="1">IBCAS-2021</strain>
        <tissue evidence="1">Leaf</tissue>
    </source>
</reference>
<evidence type="ECO:0000313" key="1">
    <source>
        <dbReference type="EMBL" id="KAG9447807.1"/>
    </source>
</evidence>
<accession>A0AAV7EJQ6</accession>
<evidence type="ECO:0000313" key="2">
    <source>
        <dbReference type="Proteomes" id="UP000825729"/>
    </source>
</evidence>
<keyword evidence="2" id="KW-1185">Reference proteome</keyword>